<dbReference type="GO" id="GO:0003723">
    <property type="term" value="F:RNA binding"/>
    <property type="evidence" value="ECO:0007669"/>
    <property type="project" value="InterPro"/>
</dbReference>
<geneLocation type="nucleomorph" evidence="6"/>
<dbReference type="InterPro" id="IPR012340">
    <property type="entry name" value="NA-bd_OB-fold"/>
</dbReference>
<organism evidence="6 7">
    <name type="scientific">Hemiselmis andersenii</name>
    <name type="common">Cryptophyte alga</name>
    <dbReference type="NCBI Taxonomy" id="464988"/>
    <lineage>
        <taxon>Eukaryota</taxon>
        <taxon>Cryptophyceae</taxon>
        <taxon>Cryptomonadales</taxon>
        <taxon>Hemiselmidaceae</taxon>
        <taxon>Hemiselmis</taxon>
    </lineage>
</organism>
<dbReference type="SUPFAM" id="SSF50104">
    <property type="entry name" value="Translation proteins SH3-like domain"/>
    <property type="match status" value="1"/>
</dbReference>
<evidence type="ECO:0000256" key="1">
    <source>
        <dbReference type="ARBA" id="ARBA00006016"/>
    </source>
</evidence>
<comment type="function">
    <text evidence="4">Translation factor that promotes translation elongation and termination, particularly upon ribosome stalling at specific amino acid sequence contexts. Binds between the exit (E) and peptidyl (P) site of the ribosome and promotes rescue of stalled ribosome: specifically required for efficient translation of polyproline-containing peptides as well as other motifs that stall the ribosome. Acts as ribosome quality control (RQC) cofactor by joining the RQC complex to facilitate peptidyl transfer during CAT tailing step.</text>
</comment>
<dbReference type="GO" id="GO:0045905">
    <property type="term" value="P:positive regulation of translational termination"/>
    <property type="evidence" value="ECO:0007669"/>
    <property type="project" value="UniProtKB-UniRule"/>
</dbReference>
<comment type="PTM">
    <text evidence="4">eIF-5A seems to be the only eukaryotic protein to have a hypusine residue which is a post-translational modification of a lysine by the addition of a butylamino group.</text>
</comment>
<dbReference type="InterPro" id="IPR008991">
    <property type="entry name" value="Translation_prot_SH3-like_sf"/>
</dbReference>
<dbReference type="InterPro" id="IPR014722">
    <property type="entry name" value="Rib_uL2_dom2"/>
</dbReference>
<dbReference type="Gene3D" id="2.40.50.140">
    <property type="entry name" value="Nucleic acid-binding proteins"/>
    <property type="match status" value="1"/>
</dbReference>
<keyword evidence="2 4" id="KW-0648">Protein biosynthesis</keyword>
<accession>A9BK60</accession>
<dbReference type="GO" id="GO:0003746">
    <property type="term" value="F:translation elongation factor activity"/>
    <property type="evidence" value="ECO:0007669"/>
    <property type="project" value="UniProtKB-UniRule"/>
</dbReference>
<dbReference type="Gene3D" id="2.30.30.30">
    <property type="match status" value="1"/>
</dbReference>
<evidence type="ECO:0000256" key="3">
    <source>
        <dbReference type="ARBA" id="ARBA00023071"/>
    </source>
</evidence>
<dbReference type="Proteomes" id="UP000243127">
    <property type="component" value="Nucleomorph 1"/>
</dbReference>
<dbReference type="GO" id="GO:0043022">
    <property type="term" value="F:ribosome binding"/>
    <property type="evidence" value="ECO:0007669"/>
    <property type="project" value="UniProtKB-UniRule"/>
</dbReference>
<dbReference type="Pfam" id="PF21485">
    <property type="entry name" value="IF5A-like_N"/>
    <property type="match status" value="1"/>
</dbReference>
<dbReference type="SUPFAM" id="SSF50249">
    <property type="entry name" value="Nucleic acid-binding proteins"/>
    <property type="match status" value="1"/>
</dbReference>
<dbReference type="InterPro" id="IPR019769">
    <property type="entry name" value="Trans_elong_IF5A_hypusine_site"/>
</dbReference>
<dbReference type="SMART" id="SM01376">
    <property type="entry name" value="eIF-5a"/>
    <property type="match status" value="1"/>
</dbReference>
<dbReference type="GeneID" id="5739785"/>
<dbReference type="InterPro" id="IPR020189">
    <property type="entry name" value="IF5A_C"/>
</dbReference>
<dbReference type="GO" id="GO:0045901">
    <property type="term" value="P:positive regulation of translational elongation"/>
    <property type="evidence" value="ECO:0007669"/>
    <property type="project" value="UniProtKB-UniRule"/>
</dbReference>
<dbReference type="PROSITE" id="PS00302">
    <property type="entry name" value="IF5A_HYPUSINE"/>
    <property type="match status" value="1"/>
</dbReference>
<dbReference type="AlphaFoldDB" id="A9BK60"/>
<comment type="similarity">
    <text evidence="1 4">Belongs to the eIF-5A family.</text>
</comment>
<dbReference type="RefSeq" id="XP_001712218.1">
    <property type="nucleotide sequence ID" value="XM_001712166.1"/>
</dbReference>
<dbReference type="FunFam" id="2.40.50.140:FF:000034">
    <property type="entry name" value="Eukaryotic translation initiation factor 5A"/>
    <property type="match status" value="1"/>
</dbReference>
<protein>
    <recommendedName>
        <fullName evidence="4">Eukaryotic translation initiation factor 5A</fullName>
        <shortName evidence="4">eIF-5A</shortName>
    </recommendedName>
</protein>
<keyword evidence="6" id="KW-0542">Nucleomorph</keyword>
<dbReference type="NCBIfam" id="TIGR00037">
    <property type="entry name" value="eIF_5A"/>
    <property type="match status" value="1"/>
</dbReference>
<dbReference type="InterPro" id="IPR001884">
    <property type="entry name" value="IF5A-like"/>
</dbReference>
<dbReference type="PIRSF" id="PIRSF003025">
    <property type="entry name" value="eIF5A"/>
    <property type="match status" value="1"/>
</dbReference>
<gene>
    <name evidence="6" type="ORF">HAN_1g48</name>
</gene>
<dbReference type="EMBL" id="CP000881">
    <property type="protein sequence ID" value="ABW97893.1"/>
    <property type="molecule type" value="Genomic_DNA"/>
</dbReference>
<sequence length="157" mass="17581">MEHEFDFNSGDAGASETIPIQAGSVKKGIHVVIKGNPCKVIEISTSKTGKHGHAKASITGIDIFTGKKYQDISPTSHNIMQPIVTRKDYQLLEIAEDGFLSLMDEEGQIREDLCFGNDNDTIYEKIKEDFFLNKNLNVTVLKSMQKEKIISYKEVEN</sequence>
<feature type="domain" description="Translation initiation factor 5A C-terminal" evidence="5">
    <location>
        <begin position="83"/>
        <end position="153"/>
    </location>
</feature>
<evidence type="ECO:0000313" key="7">
    <source>
        <dbReference type="Proteomes" id="UP000243127"/>
    </source>
</evidence>
<evidence type="ECO:0000313" key="6">
    <source>
        <dbReference type="EMBL" id="ABW97893.1"/>
    </source>
</evidence>
<evidence type="ECO:0000256" key="4">
    <source>
        <dbReference type="RuleBase" id="RU362005"/>
    </source>
</evidence>
<dbReference type="InterPro" id="IPR048670">
    <property type="entry name" value="IF5A-like_N"/>
</dbReference>
<proteinExistence type="inferred from homology"/>
<name>A9BK60_HEMAN</name>
<dbReference type="FunFam" id="2.30.30.30:FF:000080">
    <property type="entry name" value="Eukaryotic translation initiation factor 5A"/>
    <property type="match status" value="1"/>
</dbReference>
<reference evidence="6 7" key="1">
    <citation type="journal article" date="2007" name="Proc. Natl. Acad. Sci. U.S.A.">
        <title>Nucleomorph genome of Hemiselmis andersenii reveals complete intron loss and compaction as a driver of protein structure and function.</title>
        <authorList>
            <person name="Lane C.E."/>
            <person name="van den Heuvel K."/>
            <person name="Kozera C."/>
            <person name="Curtis B.A."/>
            <person name="Parsons B.J."/>
            <person name="Bowman S."/>
            <person name="Archibald J.M."/>
        </authorList>
    </citation>
    <scope>NUCLEOTIDE SEQUENCE [LARGE SCALE GENOMIC DNA]</scope>
    <source>
        <strain evidence="6 7">CCMP644</strain>
    </source>
</reference>
<evidence type="ECO:0000259" key="5">
    <source>
        <dbReference type="SMART" id="SM01376"/>
    </source>
</evidence>
<dbReference type="PANTHER" id="PTHR11673">
    <property type="entry name" value="TRANSLATION INITIATION FACTOR 5A FAMILY MEMBER"/>
    <property type="match status" value="1"/>
</dbReference>
<keyword evidence="3 4" id="KW-0385">Hypusine</keyword>
<dbReference type="Pfam" id="PF01287">
    <property type="entry name" value="eIF-5a"/>
    <property type="match status" value="1"/>
</dbReference>
<evidence type="ECO:0000256" key="2">
    <source>
        <dbReference type="ARBA" id="ARBA00022917"/>
    </source>
</evidence>